<evidence type="ECO:0000313" key="1">
    <source>
        <dbReference type="EMBL" id="TDC01014.1"/>
    </source>
</evidence>
<dbReference type="AlphaFoldDB" id="A0A4R4MZU6"/>
<dbReference type="RefSeq" id="WP_132338433.1">
    <property type="nucleotide sequence ID" value="NZ_SMJZ01000171.1"/>
</dbReference>
<name>A0A4R4MZU6_9ACTN</name>
<dbReference type="Proteomes" id="UP000295157">
    <property type="component" value="Unassembled WGS sequence"/>
</dbReference>
<evidence type="ECO:0000313" key="2">
    <source>
        <dbReference type="Proteomes" id="UP000295157"/>
    </source>
</evidence>
<comment type="caution">
    <text evidence="1">The sequence shown here is derived from an EMBL/GenBank/DDBJ whole genome shotgun (WGS) entry which is preliminary data.</text>
</comment>
<proteinExistence type="predicted"/>
<dbReference type="OrthoDB" id="3542623at2"/>
<gene>
    <name evidence="1" type="ORF">E1267_33105</name>
</gene>
<organism evidence="1 2">
    <name type="scientific">Nonomuraea longispora</name>
    <dbReference type="NCBI Taxonomy" id="1848320"/>
    <lineage>
        <taxon>Bacteria</taxon>
        <taxon>Bacillati</taxon>
        <taxon>Actinomycetota</taxon>
        <taxon>Actinomycetes</taxon>
        <taxon>Streptosporangiales</taxon>
        <taxon>Streptosporangiaceae</taxon>
        <taxon>Nonomuraea</taxon>
    </lineage>
</organism>
<evidence type="ECO:0008006" key="3">
    <source>
        <dbReference type="Google" id="ProtNLM"/>
    </source>
</evidence>
<keyword evidence="2" id="KW-1185">Reference proteome</keyword>
<accession>A0A4R4MZU6</accession>
<sequence length="101" mass="10890">MEVNGVQFSRDRLRGLAEGMGDMGAAVSHVKSRYEEAQGAIRAAVGGDDYGKAYWRSREERLENIQNALKLLAGALSDEEDKLTKASAHYKASDDASTIGG</sequence>
<reference evidence="1 2" key="1">
    <citation type="submission" date="2019-02" db="EMBL/GenBank/DDBJ databases">
        <title>Draft genome sequences of novel Actinobacteria.</title>
        <authorList>
            <person name="Sahin N."/>
            <person name="Ay H."/>
            <person name="Saygin H."/>
        </authorList>
    </citation>
    <scope>NUCLEOTIDE SEQUENCE [LARGE SCALE GENOMIC DNA]</scope>
    <source>
        <strain evidence="1 2">KC201</strain>
    </source>
</reference>
<protein>
    <recommendedName>
        <fullName evidence="3">ESX-1 secretion-associated protein</fullName>
    </recommendedName>
</protein>
<dbReference type="EMBL" id="SMJZ01000171">
    <property type="protein sequence ID" value="TDC01014.1"/>
    <property type="molecule type" value="Genomic_DNA"/>
</dbReference>